<evidence type="ECO:0000256" key="1">
    <source>
        <dbReference type="ARBA" id="ARBA00006295"/>
    </source>
</evidence>
<dbReference type="Gene3D" id="1.10.10.2830">
    <property type="match status" value="1"/>
</dbReference>
<dbReference type="GO" id="GO:0003677">
    <property type="term" value="F:DNA binding"/>
    <property type="evidence" value="ECO:0007669"/>
    <property type="project" value="InterPro"/>
</dbReference>
<sequence length="370" mass="41439">MPKKLPSLVGRFDKALTATDHAREISILQSEIENLRKAQSPELEEQLEVLRAQLKAQSGEQDIAVALIDPNSSQPRQTIPALSVQTLAKTLDKDGQITPVILIPQGDRYLLWDGQRRWEAAKYLEWETIRAVIAPMPKDLHRKALLTFVHHEDLNPLDKAEAVVKEVSTTSGIAEELVPVLLSTLLRRLERQEQVHRLQGLVSDTQSQQQKVISQLGLHANEEKVLLSLLELALNPPSVRSNLMPMLSLPLDLKSAIRERGLKGAHALALAGLSDKNLKIPERQARKERLEATEQVLDEQLTVAKTRELVRKIKAKFVETDTSPSKTIKSTAQRLQKLTPAAIQSATREELEDLQRVLKSKLSEVEALLQ</sequence>
<dbReference type="GO" id="GO:0005694">
    <property type="term" value="C:chromosome"/>
    <property type="evidence" value="ECO:0007669"/>
    <property type="project" value="TreeGrafter"/>
</dbReference>
<proteinExistence type="inferred from homology"/>
<dbReference type="NCBIfam" id="TIGR00180">
    <property type="entry name" value="parB_part"/>
    <property type="match status" value="1"/>
</dbReference>
<dbReference type="PANTHER" id="PTHR33375:SF1">
    <property type="entry name" value="CHROMOSOME-PARTITIONING PROTEIN PARB-RELATED"/>
    <property type="match status" value="1"/>
</dbReference>
<comment type="caution">
    <text evidence="4">The sequence shown here is derived from an EMBL/GenBank/DDBJ whole genome shotgun (WGS) entry which is preliminary data.</text>
</comment>
<dbReference type="Gene3D" id="3.90.1530.10">
    <property type="entry name" value="Conserved hypothetical protein from pyrococcus furiosus pfu- 392566-001, ParB domain"/>
    <property type="match status" value="1"/>
</dbReference>
<keyword evidence="2" id="KW-0175">Coiled coil</keyword>
<dbReference type="STRING" id="1666911.HLUCCA11_23800"/>
<evidence type="ECO:0000313" key="4">
    <source>
        <dbReference type="EMBL" id="KPQ31410.1"/>
    </source>
</evidence>
<dbReference type="GO" id="GO:0007059">
    <property type="term" value="P:chromosome segregation"/>
    <property type="evidence" value="ECO:0007669"/>
    <property type="project" value="TreeGrafter"/>
</dbReference>
<accession>A0A0N8KLN2</accession>
<dbReference type="AlphaFoldDB" id="A0A0N8KLN2"/>
<evidence type="ECO:0000313" key="5">
    <source>
        <dbReference type="Proteomes" id="UP000050465"/>
    </source>
</evidence>
<gene>
    <name evidence="4" type="primary">parB-4</name>
    <name evidence="4" type="ORF">HLUCCA11_23800</name>
</gene>
<dbReference type="InterPro" id="IPR050336">
    <property type="entry name" value="Chromosome_partition/occlusion"/>
</dbReference>
<dbReference type="PANTHER" id="PTHR33375">
    <property type="entry name" value="CHROMOSOME-PARTITIONING PROTEIN PARB-RELATED"/>
    <property type="match status" value="1"/>
</dbReference>
<dbReference type="Pfam" id="PF02195">
    <property type="entry name" value="ParB_N"/>
    <property type="match status" value="1"/>
</dbReference>
<organism evidence="4 5">
    <name type="scientific">Phormidesmis priestleyi Ana</name>
    <dbReference type="NCBI Taxonomy" id="1666911"/>
    <lineage>
        <taxon>Bacteria</taxon>
        <taxon>Bacillati</taxon>
        <taxon>Cyanobacteriota</taxon>
        <taxon>Cyanophyceae</taxon>
        <taxon>Leptolyngbyales</taxon>
        <taxon>Leptolyngbyaceae</taxon>
        <taxon>Phormidesmis</taxon>
    </lineage>
</organism>
<dbReference type="Proteomes" id="UP000050465">
    <property type="component" value="Unassembled WGS sequence"/>
</dbReference>
<protein>
    <submittedName>
        <fullName evidence="4">Chromosome partitioning protein, ParB family</fullName>
    </submittedName>
</protein>
<reference evidence="4 5" key="1">
    <citation type="submission" date="2015-09" db="EMBL/GenBank/DDBJ databases">
        <title>Identification and resolution of microdiversity through metagenomic sequencing of parallel consortia.</title>
        <authorList>
            <person name="Nelson W.C."/>
            <person name="Romine M.F."/>
            <person name="Lindemann S.R."/>
        </authorList>
    </citation>
    <scope>NUCLEOTIDE SEQUENCE [LARGE SCALE GENOMIC DNA]</scope>
    <source>
        <strain evidence="4">Ana</strain>
    </source>
</reference>
<feature type="domain" description="ParB-like N-terminal" evidence="3">
    <location>
        <begin position="61"/>
        <end position="150"/>
    </location>
</feature>
<evidence type="ECO:0000259" key="3">
    <source>
        <dbReference type="SMART" id="SM00470"/>
    </source>
</evidence>
<feature type="coiled-coil region" evidence="2">
    <location>
        <begin position="18"/>
        <end position="60"/>
    </location>
</feature>
<comment type="similarity">
    <text evidence="1">Belongs to the ParB family.</text>
</comment>
<dbReference type="SMART" id="SM00470">
    <property type="entry name" value="ParB"/>
    <property type="match status" value="1"/>
</dbReference>
<evidence type="ECO:0000256" key="2">
    <source>
        <dbReference type="SAM" id="Coils"/>
    </source>
</evidence>
<dbReference type="EMBL" id="LJZR01000105">
    <property type="protein sequence ID" value="KPQ31410.1"/>
    <property type="molecule type" value="Genomic_DNA"/>
</dbReference>
<dbReference type="InterPro" id="IPR003115">
    <property type="entry name" value="ParB_N"/>
</dbReference>
<dbReference type="InterPro" id="IPR036086">
    <property type="entry name" value="ParB/Sulfiredoxin_sf"/>
</dbReference>
<dbReference type="InterPro" id="IPR004437">
    <property type="entry name" value="ParB/RepB/Spo0J"/>
</dbReference>
<name>A0A0N8KLN2_9CYAN</name>
<dbReference type="SUPFAM" id="SSF110849">
    <property type="entry name" value="ParB/Sulfiredoxin"/>
    <property type="match status" value="1"/>
</dbReference>